<comment type="caution">
    <text evidence="1">The sequence shown here is derived from an EMBL/GenBank/DDBJ whole genome shotgun (WGS) entry which is preliminary data.</text>
</comment>
<reference evidence="1 3" key="1">
    <citation type="submission" date="2018-05" db="EMBL/GenBank/DDBJ databases">
        <title>Legionella qingyii sp.nov., whole genome shotgun sequence.</title>
        <authorList>
            <person name="Wu H."/>
            <person name="Zhu Q."/>
            <person name="Hu C."/>
        </authorList>
    </citation>
    <scope>NUCLEOTIDE SEQUENCE [LARGE SCALE GENOMIC DNA]</scope>
    <source>
        <strain evidence="1 3">HEB18</strain>
    </source>
</reference>
<keyword evidence="4" id="KW-1185">Reference proteome</keyword>
<dbReference type="Proteomes" id="UP000247152">
    <property type="component" value="Unassembled WGS sequence"/>
</dbReference>
<gene>
    <name evidence="1" type="ORF">DGG96_04860</name>
    <name evidence="2" type="ORF">ELY20_06755</name>
</gene>
<reference evidence="2 4" key="2">
    <citation type="submission" date="2018-12" db="EMBL/GenBank/DDBJ databases">
        <title>Legionella sp,whole genome shotgun sequence.</title>
        <authorList>
            <person name="Wu H."/>
        </authorList>
    </citation>
    <scope>NUCLEOTIDE SEQUENCE [LARGE SCALE GENOMIC DNA]</scope>
    <source>
        <strain evidence="2">Km489</strain>
        <strain evidence="4">km489</strain>
    </source>
</reference>
<accession>A0A317U528</accession>
<dbReference type="Proteomes" id="UP000287374">
    <property type="component" value="Unassembled WGS sequence"/>
</dbReference>
<dbReference type="Pfam" id="PF13665">
    <property type="entry name" value="Tox-PAAR-like"/>
    <property type="match status" value="1"/>
</dbReference>
<dbReference type="AlphaFoldDB" id="A0A317U528"/>
<protein>
    <submittedName>
        <fullName evidence="2">DUF4150 domain-containing protein</fullName>
    </submittedName>
    <submittedName>
        <fullName evidence="1">Type VI secretion protein</fullName>
    </submittedName>
</protein>
<proteinExistence type="predicted"/>
<name>A0A317U528_9GAMM</name>
<evidence type="ECO:0000313" key="2">
    <source>
        <dbReference type="EMBL" id="RUR23703.1"/>
    </source>
</evidence>
<evidence type="ECO:0000313" key="4">
    <source>
        <dbReference type="Proteomes" id="UP000287374"/>
    </source>
</evidence>
<evidence type="ECO:0000313" key="3">
    <source>
        <dbReference type="Proteomes" id="UP000247152"/>
    </source>
</evidence>
<dbReference type="EMBL" id="QHJG01000006">
    <property type="protein sequence ID" value="PWY56741.1"/>
    <property type="molecule type" value="Genomic_DNA"/>
</dbReference>
<dbReference type="OrthoDB" id="272411at2"/>
<sequence length="130" mass="13513">MTMACMMGGEVLTPGPIDICKMPPRGVPNPFMNIGTWLMSVDFVPVVLINSSPSCNTGTIIPESNGDQAGTMGGVISGTFMLIVTPLTGAFNVLIDGLPANNLGMTLTFSNDTNTTGLYSIPSQTDVIAL</sequence>
<organism evidence="1 3">
    <name type="scientific">Legionella qingyii</name>
    <dbReference type="NCBI Taxonomy" id="2184757"/>
    <lineage>
        <taxon>Bacteria</taxon>
        <taxon>Pseudomonadati</taxon>
        <taxon>Pseudomonadota</taxon>
        <taxon>Gammaproteobacteria</taxon>
        <taxon>Legionellales</taxon>
        <taxon>Legionellaceae</taxon>
        <taxon>Legionella</taxon>
    </lineage>
</organism>
<dbReference type="EMBL" id="RZGX01000007">
    <property type="protein sequence ID" value="RUR23703.1"/>
    <property type="molecule type" value="Genomic_DNA"/>
</dbReference>
<dbReference type="RefSeq" id="WP_110141833.1">
    <property type="nucleotide sequence ID" value="NZ_QHJG01000006.1"/>
</dbReference>
<evidence type="ECO:0000313" key="1">
    <source>
        <dbReference type="EMBL" id="PWY56741.1"/>
    </source>
</evidence>